<proteinExistence type="predicted"/>
<dbReference type="AlphaFoldDB" id="A0A930UGA9"/>
<protein>
    <submittedName>
        <fullName evidence="1">Uncharacterized protein</fullName>
    </submittedName>
</protein>
<keyword evidence="2" id="KW-1185">Reference proteome</keyword>
<gene>
    <name evidence="1" type="ORF">ISN26_01175</name>
</gene>
<evidence type="ECO:0000313" key="2">
    <source>
        <dbReference type="Proteomes" id="UP000604381"/>
    </source>
</evidence>
<accession>A0A930UGA9</accession>
<comment type="caution">
    <text evidence="1">The sequence shown here is derived from an EMBL/GenBank/DDBJ whole genome shotgun (WGS) entry which is preliminary data.</text>
</comment>
<reference evidence="1" key="1">
    <citation type="submission" date="2020-10" db="EMBL/GenBank/DDBJ databases">
        <title>An improved Amphimedon queenslandica hologenome assembly reveals how three proteobacterial symbionts can extend the metabolic phenotypic of their marine sponge host.</title>
        <authorList>
            <person name="Degnan B."/>
            <person name="Degnan S."/>
            <person name="Xiang X."/>
        </authorList>
    </citation>
    <scope>NUCLEOTIDE SEQUENCE</scope>
    <source>
        <strain evidence="1">AqS2</strain>
    </source>
</reference>
<organism evidence="1 2">
    <name type="scientific">Candidatus Amphirhobacter heronislandensis</name>
    <dbReference type="NCBI Taxonomy" id="1732024"/>
    <lineage>
        <taxon>Bacteria</taxon>
        <taxon>Pseudomonadati</taxon>
        <taxon>Pseudomonadota</taxon>
        <taxon>Gammaproteobacteria</taxon>
        <taxon>Candidatus Tethybacterales</taxon>
        <taxon>Candidatus Tethybacteraceae</taxon>
        <taxon>Candidatus Amphirhobacter</taxon>
    </lineage>
</organism>
<dbReference type="Proteomes" id="UP000604381">
    <property type="component" value="Unassembled WGS sequence"/>
</dbReference>
<name>A0A930UGA9_9GAMM</name>
<sequence length="57" mass="6319">MKANAGVDDERAREICSSLREDGFIWTVRGKTSPGIPSFFSYCRAKQQKNKPAEPSG</sequence>
<dbReference type="EMBL" id="JADHEI010000019">
    <property type="protein sequence ID" value="MBF2734704.1"/>
    <property type="molecule type" value="Genomic_DNA"/>
</dbReference>
<evidence type="ECO:0000313" key="1">
    <source>
        <dbReference type="EMBL" id="MBF2734704.1"/>
    </source>
</evidence>